<keyword evidence="2 5" id="KW-0812">Transmembrane</keyword>
<dbReference type="OrthoDB" id="6281784at2759"/>
<dbReference type="PROSITE" id="PS50262">
    <property type="entry name" value="G_PROTEIN_RECEP_F1_2"/>
    <property type="match status" value="1"/>
</dbReference>
<keyword evidence="3 5" id="KW-1133">Transmembrane helix</keyword>
<dbReference type="GO" id="GO:0004930">
    <property type="term" value="F:G protein-coupled receptor activity"/>
    <property type="evidence" value="ECO:0007669"/>
    <property type="project" value="InterPro"/>
</dbReference>
<evidence type="ECO:0000313" key="8">
    <source>
        <dbReference type="Proteomes" id="UP000549394"/>
    </source>
</evidence>
<evidence type="ECO:0000256" key="5">
    <source>
        <dbReference type="SAM" id="Phobius"/>
    </source>
</evidence>
<dbReference type="PANTHER" id="PTHR46641:SF2">
    <property type="entry name" value="FMRFAMIDE RECEPTOR"/>
    <property type="match status" value="1"/>
</dbReference>
<evidence type="ECO:0000256" key="3">
    <source>
        <dbReference type="ARBA" id="ARBA00022989"/>
    </source>
</evidence>
<feature type="transmembrane region" description="Helical" evidence="5">
    <location>
        <begin position="63"/>
        <end position="88"/>
    </location>
</feature>
<dbReference type="InterPro" id="IPR000276">
    <property type="entry name" value="GPCR_Rhodpsn"/>
</dbReference>
<feature type="domain" description="G-protein coupled receptors family 1 profile" evidence="6">
    <location>
        <begin position="44"/>
        <end position="312"/>
    </location>
</feature>
<evidence type="ECO:0000259" key="6">
    <source>
        <dbReference type="PROSITE" id="PS50262"/>
    </source>
</evidence>
<comment type="subcellular location">
    <subcellularLocation>
        <location evidence="1">Membrane</location>
    </subcellularLocation>
</comment>
<reference evidence="7 8" key="1">
    <citation type="submission" date="2020-08" db="EMBL/GenBank/DDBJ databases">
        <authorList>
            <person name="Hejnol A."/>
        </authorList>
    </citation>
    <scope>NUCLEOTIDE SEQUENCE [LARGE SCALE GENOMIC DNA]</scope>
</reference>
<name>A0A7I8VAS8_9ANNE</name>
<dbReference type="InterPro" id="IPR052954">
    <property type="entry name" value="GPCR-Ligand_Int"/>
</dbReference>
<dbReference type="SUPFAM" id="SSF81321">
    <property type="entry name" value="Family A G protein-coupled receptor-like"/>
    <property type="match status" value="1"/>
</dbReference>
<dbReference type="GO" id="GO:0016020">
    <property type="term" value="C:membrane"/>
    <property type="evidence" value="ECO:0007669"/>
    <property type="project" value="UniProtKB-SubCell"/>
</dbReference>
<dbReference type="CDD" id="cd14978">
    <property type="entry name" value="7tmA_FMRFamide_R-like"/>
    <property type="match status" value="1"/>
</dbReference>
<feature type="transmembrane region" description="Helical" evidence="5">
    <location>
        <begin position="27"/>
        <end position="51"/>
    </location>
</feature>
<dbReference type="PRINTS" id="PR00237">
    <property type="entry name" value="GPCRRHODOPSN"/>
</dbReference>
<dbReference type="InterPro" id="IPR017452">
    <property type="entry name" value="GPCR_Rhodpsn_7TM"/>
</dbReference>
<evidence type="ECO:0000256" key="1">
    <source>
        <dbReference type="ARBA" id="ARBA00004370"/>
    </source>
</evidence>
<evidence type="ECO:0000256" key="2">
    <source>
        <dbReference type="ARBA" id="ARBA00022692"/>
    </source>
</evidence>
<accession>A0A7I8VAS8</accession>
<dbReference type="EMBL" id="CAJFCJ010000003">
    <property type="protein sequence ID" value="CAD5112974.1"/>
    <property type="molecule type" value="Genomic_DNA"/>
</dbReference>
<keyword evidence="4 5" id="KW-0472">Membrane</keyword>
<evidence type="ECO:0000256" key="4">
    <source>
        <dbReference type="ARBA" id="ARBA00023136"/>
    </source>
</evidence>
<dbReference type="Pfam" id="PF00001">
    <property type="entry name" value="7tm_1"/>
    <property type="match status" value="1"/>
</dbReference>
<feature type="transmembrane region" description="Helical" evidence="5">
    <location>
        <begin position="250"/>
        <end position="271"/>
    </location>
</feature>
<dbReference type="Gene3D" id="1.20.1070.10">
    <property type="entry name" value="Rhodopsin 7-helix transmembrane proteins"/>
    <property type="match status" value="1"/>
</dbReference>
<dbReference type="AlphaFoldDB" id="A0A7I8VAS8"/>
<feature type="transmembrane region" description="Helical" evidence="5">
    <location>
        <begin position="150"/>
        <end position="170"/>
    </location>
</feature>
<keyword evidence="8" id="KW-1185">Reference proteome</keyword>
<sequence length="362" mass="41876">MLNNSNVTAPPSEKVEDQELECSRVLFIIYVGIFGPIVIFGIIGNTLSFMVLSWEKHNRVATFLLQCLALTDSLFLFISGICQIFPAMTIYLQALSIKNMIQPYIQVIFWPFVHITQFLTVWMTVLVAFNRYIAICRPFRANQLCTKRKVRLQVGLLVLFSVVYCIPRFFEVKLESLPNSTYMESKQRDFVQNKVYKYTYEVVVYLLVVLLIPLILLIFLNTHLIRELIAARNRRLKRSIGGEDDDEEQNLTLVMVVIVLVFIFCQTPAFLNQLLFVIIGHTQYYCVSAYFIFFQCSNLIVCANSAANFVIYYAFRKQFRGRLAAFCGRKRLSDSAYHQVALVERNGTRISDNGVERLHDHT</sequence>
<feature type="transmembrane region" description="Helical" evidence="5">
    <location>
        <begin position="202"/>
        <end position="229"/>
    </location>
</feature>
<dbReference type="PANTHER" id="PTHR46641">
    <property type="entry name" value="FMRFAMIDE RECEPTOR-RELATED"/>
    <property type="match status" value="1"/>
</dbReference>
<evidence type="ECO:0000313" key="7">
    <source>
        <dbReference type="EMBL" id="CAD5112974.1"/>
    </source>
</evidence>
<proteinExistence type="predicted"/>
<dbReference type="Proteomes" id="UP000549394">
    <property type="component" value="Unassembled WGS sequence"/>
</dbReference>
<gene>
    <name evidence="7" type="ORF">DGYR_LOCUS2029</name>
</gene>
<organism evidence="7 8">
    <name type="scientific">Dimorphilus gyrociliatus</name>
    <dbReference type="NCBI Taxonomy" id="2664684"/>
    <lineage>
        <taxon>Eukaryota</taxon>
        <taxon>Metazoa</taxon>
        <taxon>Spiralia</taxon>
        <taxon>Lophotrochozoa</taxon>
        <taxon>Annelida</taxon>
        <taxon>Polychaeta</taxon>
        <taxon>Polychaeta incertae sedis</taxon>
        <taxon>Dinophilidae</taxon>
        <taxon>Dimorphilus</taxon>
    </lineage>
</organism>
<protein>
    <submittedName>
        <fullName evidence="7">DgyrCDS2179</fullName>
    </submittedName>
</protein>
<comment type="caution">
    <text evidence="7">The sequence shown here is derived from an EMBL/GenBank/DDBJ whole genome shotgun (WGS) entry which is preliminary data.</text>
</comment>
<feature type="transmembrane region" description="Helical" evidence="5">
    <location>
        <begin position="108"/>
        <end position="129"/>
    </location>
</feature>
<feature type="transmembrane region" description="Helical" evidence="5">
    <location>
        <begin position="291"/>
        <end position="315"/>
    </location>
</feature>